<comment type="caution">
    <text evidence="3">The sequence shown here is derived from an EMBL/GenBank/DDBJ whole genome shotgun (WGS) entry which is preliminary data.</text>
</comment>
<reference evidence="3" key="1">
    <citation type="journal article" date="2020" name="mSystems">
        <title>Genome- and Community-Level Interaction Insights into Carbon Utilization and Element Cycling Functions of Hydrothermarchaeota in Hydrothermal Sediment.</title>
        <authorList>
            <person name="Zhou Z."/>
            <person name="Liu Y."/>
            <person name="Xu W."/>
            <person name="Pan J."/>
            <person name="Luo Z.H."/>
            <person name="Li M."/>
        </authorList>
    </citation>
    <scope>NUCLEOTIDE SEQUENCE [LARGE SCALE GENOMIC DNA]</scope>
    <source>
        <strain evidence="3">SpSt-381</strain>
    </source>
</reference>
<dbReference type="Gene3D" id="2.60.120.260">
    <property type="entry name" value="Galactose-binding domain-like"/>
    <property type="match status" value="1"/>
</dbReference>
<organism evidence="3">
    <name type="scientific">Eiseniibacteriota bacterium</name>
    <dbReference type="NCBI Taxonomy" id="2212470"/>
    <lineage>
        <taxon>Bacteria</taxon>
        <taxon>Candidatus Eiseniibacteriota</taxon>
    </lineage>
</organism>
<proteinExistence type="predicted"/>
<dbReference type="SUPFAM" id="SSF49899">
    <property type="entry name" value="Concanavalin A-like lectins/glucanases"/>
    <property type="match status" value="1"/>
</dbReference>
<gene>
    <name evidence="3" type="ORF">ENR23_14680</name>
</gene>
<evidence type="ECO:0000259" key="2">
    <source>
        <dbReference type="Pfam" id="PF13860"/>
    </source>
</evidence>
<feature type="signal peptide" evidence="1">
    <location>
        <begin position="1"/>
        <end position="21"/>
    </location>
</feature>
<feature type="domain" description="FlgD/Vpr Ig-like" evidence="2">
    <location>
        <begin position="460"/>
        <end position="521"/>
    </location>
</feature>
<dbReference type="InterPro" id="IPR025965">
    <property type="entry name" value="FlgD/Vpr_Ig-like"/>
</dbReference>
<feature type="chain" id="PRO_5032549086" description="FlgD/Vpr Ig-like domain-containing protein" evidence="1">
    <location>
        <begin position="22"/>
        <end position="536"/>
    </location>
</feature>
<sequence length="536" mass="57332">MPRARILLAALAALAAAPRLAPDAAAQCMLANPSFEVSGSGGAVFGGWNQFGAFGSSTVAVHGTRAARVSGPNTGSWAVSGYWQQLDTAPGQQWSVAVRVAHRSARPLTGQSRAIVNVEWRNSSGGLISYESFTAADASAPADTFLAFSAVSPPAPAGAVAARLVLGVLQAPTDPVPDVLYDLATFDAITTPSLEAKQWLDFPGGRTLAFSGRTWRVKGPGYFGPGPNLFSDGTDAVRVDGAGRLHLTVRNVGGNWYSSEVALEEPLGYGDYVFTTRGRVDAFDPRIVLGMFLWQYGPCYDTAYLWWNPHNEIDVEFSRWGNPANPAGQFVAQPFDWAGNLSPIHASFSVDEVASHAFRWLPDRVEFRSWRGGPADEATSAPIHAWTYVGPHVPRPEQPRVHINLWRFEGVPAANQEAVLDAFTFTPACLEPPCGPVAVGPDAAPEALALAAWPNPFSGGTAVRFTAVRTGAADLAVFDLAGRRVRTLLDETVVPGVHETVWDGRDDAGRRLAAGIYFLRARMDGAAGARRVVLMR</sequence>
<dbReference type="InterPro" id="IPR013320">
    <property type="entry name" value="ConA-like_dom_sf"/>
</dbReference>
<dbReference type="Gene3D" id="2.60.120.200">
    <property type="match status" value="1"/>
</dbReference>
<dbReference type="Pfam" id="PF13860">
    <property type="entry name" value="FlgD_ig"/>
    <property type="match status" value="1"/>
</dbReference>
<protein>
    <recommendedName>
        <fullName evidence="2">FlgD/Vpr Ig-like domain-containing protein</fullName>
    </recommendedName>
</protein>
<dbReference type="AlphaFoldDB" id="A0A832I3R5"/>
<evidence type="ECO:0000256" key="1">
    <source>
        <dbReference type="SAM" id="SignalP"/>
    </source>
</evidence>
<evidence type="ECO:0000313" key="3">
    <source>
        <dbReference type="EMBL" id="HGZ44624.1"/>
    </source>
</evidence>
<name>A0A832I3R5_UNCEI</name>
<accession>A0A832I3R5</accession>
<keyword evidence="1" id="KW-0732">Signal</keyword>
<dbReference type="Gene3D" id="2.60.40.4070">
    <property type="match status" value="1"/>
</dbReference>
<dbReference type="EMBL" id="DSQF01000030">
    <property type="protein sequence ID" value="HGZ44624.1"/>
    <property type="molecule type" value="Genomic_DNA"/>
</dbReference>